<feature type="transmembrane region" description="Helical" evidence="6">
    <location>
        <begin position="108"/>
        <end position="128"/>
    </location>
</feature>
<name>A0A0G1N9C8_9BACT</name>
<evidence type="ECO:0000256" key="2">
    <source>
        <dbReference type="ARBA" id="ARBA00022475"/>
    </source>
</evidence>
<sequence>MVYLARGSFWSGSTFFVTAALSFGLTLAFANFLDKESYGVYKYIFSIYGLLGAFAFSDLNILIIQAVAKGNDGVLRRAFTYSLKWNIPYLIVAFGVAIYYYLNANPTLGIAFVVIALITPLTTSYNIYGSFLNGKKDFRLISISNAVSSVISAVATFFVIIYTQNPLLIVISYIVTNLATSALYYFYTIKKYQPNDQFEEGSLAMGKHFSLMNVFTIIAQNIDKILIFHFLGGASLAIYSFAQAPVNQMLGLLKLSGPIYAPKILAKSKEENKRELPKKFFQIIGVMTIPVIAYIIFAPYFYRIFFPQYIEAVVYSQFYALTLLTFGKKFIGIPTVIHLPKKTLYKLSIINPVIDILPKLILLYFFGLAGAIAAILLSNLMTTAVSFYYFKRM</sequence>
<protein>
    <submittedName>
        <fullName evidence="7">Polysaccharide biosynthesis protein</fullName>
    </submittedName>
</protein>
<reference evidence="7 8" key="1">
    <citation type="journal article" date="2015" name="Nature">
        <title>rRNA introns, odd ribosomes, and small enigmatic genomes across a large radiation of phyla.</title>
        <authorList>
            <person name="Brown C.T."/>
            <person name="Hug L.A."/>
            <person name="Thomas B.C."/>
            <person name="Sharon I."/>
            <person name="Castelle C.J."/>
            <person name="Singh A."/>
            <person name="Wilkins M.J."/>
            <person name="Williams K.H."/>
            <person name="Banfield J.F."/>
        </authorList>
    </citation>
    <scope>NUCLEOTIDE SEQUENCE [LARGE SCALE GENOMIC DNA]</scope>
</reference>
<comment type="subcellular location">
    <subcellularLocation>
        <location evidence="1">Cell membrane</location>
        <topology evidence="1">Multi-pass membrane protein</topology>
    </subcellularLocation>
</comment>
<accession>A0A0G1N9C8</accession>
<evidence type="ECO:0000313" key="7">
    <source>
        <dbReference type="EMBL" id="KKT80819.1"/>
    </source>
</evidence>
<dbReference type="Proteomes" id="UP000034595">
    <property type="component" value="Unassembled WGS sequence"/>
</dbReference>
<evidence type="ECO:0000256" key="5">
    <source>
        <dbReference type="ARBA" id="ARBA00023136"/>
    </source>
</evidence>
<feature type="transmembrane region" description="Helical" evidence="6">
    <location>
        <begin position="167"/>
        <end position="187"/>
    </location>
</feature>
<evidence type="ECO:0000313" key="8">
    <source>
        <dbReference type="Proteomes" id="UP000034595"/>
    </source>
</evidence>
<keyword evidence="4 6" id="KW-1133">Transmembrane helix</keyword>
<dbReference type="Pfam" id="PF01943">
    <property type="entry name" value="Polysacc_synt"/>
    <property type="match status" value="1"/>
</dbReference>
<keyword evidence="2" id="KW-1003">Cell membrane</keyword>
<dbReference type="InterPro" id="IPR050833">
    <property type="entry name" value="Poly_Biosynth_Transport"/>
</dbReference>
<keyword evidence="5 6" id="KW-0472">Membrane</keyword>
<feature type="transmembrane region" description="Helical" evidence="6">
    <location>
        <begin position="85"/>
        <end position="102"/>
    </location>
</feature>
<organism evidence="7 8">
    <name type="scientific">Candidatus Azambacteria bacterium GW2011_GWA1_44_9</name>
    <dbReference type="NCBI Taxonomy" id="1618610"/>
    <lineage>
        <taxon>Bacteria</taxon>
        <taxon>Candidatus Azamiibacteriota</taxon>
    </lineage>
</organism>
<proteinExistence type="predicted"/>
<dbReference type="EMBL" id="LCJQ01000024">
    <property type="protein sequence ID" value="KKT80819.1"/>
    <property type="molecule type" value="Genomic_DNA"/>
</dbReference>
<dbReference type="InterPro" id="IPR002797">
    <property type="entry name" value="Polysacc_synth"/>
</dbReference>
<feature type="transmembrane region" description="Helical" evidence="6">
    <location>
        <begin position="360"/>
        <end position="390"/>
    </location>
</feature>
<dbReference type="GO" id="GO:0005886">
    <property type="term" value="C:plasma membrane"/>
    <property type="evidence" value="ECO:0007669"/>
    <property type="project" value="UniProtKB-SubCell"/>
</dbReference>
<evidence type="ECO:0000256" key="1">
    <source>
        <dbReference type="ARBA" id="ARBA00004651"/>
    </source>
</evidence>
<dbReference type="AlphaFoldDB" id="A0A0G1N9C8"/>
<dbReference type="PANTHER" id="PTHR30250:SF11">
    <property type="entry name" value="O-ANTIGEN TRANSPORTER-RELATED"/>
    <property type="match status" value="1"/>
</dbReference>
<comment type="caution">
    <text evidence="7">The sequence shown here is derived from an EMBL/GenBank/DDBJ whole genome shotgun (WGS) entry which is preliminary data.</text>
</comment>
<evidence type="ECO:0000256" key="4">
    <source>
        <dbReference type="ARBA" id="ARBA00022989"/>
    </source>
</evidence>
<feature type="transmembrane region" description="Helical" evidence="6">
    <location>
        <begin position="314"/>
        <end position="339"/>
    </location>
</feature>
<keyword evidence="3 6" id="KW-0812">Transmembrane</keyword>
<evidence type="ECO:0000256" key="6">
    <source>
        <dbReference type="SAM" id="Phobius"/>
    </source>
</evidence>
<feature type="transmembrane region" description="Helical" evidence="6">
    <location>
        <begin position="140"/>
        <end position="161"/>
    </location>
</feature>
<dbReference type="PANTHER" id="PTHR30250">
    <property type="entry name" value="PST FAMILY PREDICTED COLANIC ACID TRANSPORTER"/>
    <property type="match status" value="1"/>
</dbReference>
<evidence type="ECO:0000256" key="3">
    <source>
        <dbReference type="ARBA" id="ARBA00022692"/>
    </source>
</evidence>
<feature type="transmembrane region" description="Helical" evidence="6">
    <location>
        <begin position="280"/>
        <end position="302"/>
    </location>
</feature>
<feature type="transmembrane region" description="Helical" evidence="6">
    <location>
        <begin position="40"/>
        <end position="64"/>
    </location>
</feature>
<gene>
    <name evidence="7" type="ORF">UW78_C0024G0004</name>
</gene>